<evidence type="ECO:0000313" key="1">
    <source>
        <dbReference type="EMBL" id="MFM9327735.1"/>
    </source>
</evidence>
<accession>A0ACC7NTF8</accession>
<comment type="caution">
    <text evidence="1">The sequence shown here is derived from an EMBL/GenBank/DDBJ whole genome shotgun (WGS) entry which is preliminary data.</text>
</comment>
<organism evidence="1 2">
    <name type="scientific">Paenibacillus mesotrionivorans</name>
    <dbReference type="NCBI Taxonomy" id="3160968"/>
    <lineage>
        <taxon>Bacteria</taxon>
        <taxon>Bacillati</taxon>
        <taxon>Bacillota</taxon>
        <taxon>Bacilli</taxon>
        <taxon>Bacillales</taxon>
        <taxon>Paenibacillaceae</taxon>
        <taxon>Paenibacillus</taxon>
    </lineage>
</organism>
<dbReference type="EMBL" id="JBJURJ010000003">
    <property type="protein sequence ID" value="MFM9327735.1"/>
    <property type="molecule type" value="Genomic_DNA"/>
</dbReference>
<dbReference type="Proteomes" id="UP001631969">
    <property type="component" value="Unassembled WGS sequence"/>
</dbReference>
<name>A0ACC7NTF8_9BACL</name>
<gene>
    <name evidence="1" type="ORF">ACI1P1_05395</name>
</gene>
<proteinExistence type="predicted"/>
<dbReference type="EC" id="3.1.3.-" evidence="1"/>
<sequence length="254" mass="28495">MGTNHGPYRLIALDLDGTLLSEEKEISLENKKWIAEARKAGVTVMFSTGRGRQSAMNYVEELALNSPLVLVNGSEIWENPETLLKRTEMPVEWVRTFRQMALDYDVWYWAYTVEGILNRDNWPAKAETEDGLIWLKFGFYTENERKLTALRTTLEARGDLSITNSHPCNIELNPLGADKGSGVRQVCGLLGIEMSQVIAMGDSFNDLSMIREAGLGVAMGNAQEEIKAQADVVTSTNEEDGVAEIIRKYIFHME</sequence>
<protein>
    <submittedName>
        <fullName evidence="1">Cof-type HAD-IIB family hydrolase</fullName>
        <ecNumber evidence="1">3.1.3.-</ecNumber>
    </submittedName>
</protein>
<reference evidence="1" key="1">
    <citation type="submission" date="2024-12" db="EMBL/GenBank/DDBJ databases">
        <authorList>
            <person name="Wu N."/>
        </authorList>
    </citation>
    <scope>NUCLEOTIDE SEQUENCE</scope>
    <source>
        <strain evidence="1">P15</strain>
    </source>
</reference>
<evidence type="ECO:0000313" key="2">
    <source>
        <dbReference type="Proteomes" id="UP001631969"/>
    </source>
</evidence>
<keyword evidence="2" id="KW-1185">Reference proteome</keyword>
<keyword evidence="1" id="KW-0378">Hydrolase</keyword>